<dbReference type="FunFam" id="3.10.50.40:FF:000006">
    <property type="entry name" value="Peptidyl-prolyl cis-trans isomerase"/>
    <property type="match status" value="1"/>
</dbReference>
<evidence type="ECO:0000256" key="5">
    <source>
        <dbReference type="PROSITE-ProRule" id="PRU00277"/>
    </source>
</evidence>
<keyword evidence="4 5" id="KW-0413">Isomerase</keyword>
<evidence type="ECO:0000256" key="4">
    <source>
        <dbReference type="ARBA" id="ARBA00023235"/>
    </source>
</evidence>
<name>A0A7S0YVV8_9CRYP</name>
<reference evidence="7" key="1">
    <citation type="submission" date="2021-01" db="EMBL/GenBank/DDBJ databases">
        <authorList>
            <person name="Corre E."/>
            <person name="Pelletier E."/>
            <person name="Niang G."/>
            <person name="Scheremetjew M."/>
            <person name="Finn R."/>
            <person name="Kale V."/>
            <person name="Holt S."/>
            <person name="Cochrane G."/>
            <person name="Meng A."/>
            <person name="Brown T."/>
            <person name="Cohen L."/>
        </authorList>
    </citation>
    <scope>NUCLEOTIDE SEQUENCE</scope>
    <source>
        <strain evidence="7">CCMP443</strain>
    </source>
</reference>
<dbReference type="SUPFAM" id="SSF54534">
    <property type="entry name" value="FKBP-like"/>
    <property type="match status" value="1"/>
</dbReference>
<gene>
    <name evidence="7" type="ORF">HTEP1355_LOCUS9427</name>
</gene>
<dbReference type="Gene3D" id="3.10.50.40">
    <property type="match status" value="1"/>
</dbReference>
<dbReference type="Pfam" id="PF00254">
    <property type="entry name" value="FKBP_C"/>
    <property type="match status" value="1"/>
</dbReference>
<keyword evidence="3 5" id="KW-0697">Rotamase</keyword>
<evidence type="ECO:0000256" key="2">
    <source>
        <dbReference type="ARBA" id="ARBA00013194"/>
    </source>
</evidence>
<dbReference type="EC" id="5.2.1.8" evidence="2 5"/>
<evidence type="ECO:0000313" key="7">
    <source>
        <dbReference type="EMBL" id="CAD8795787.1"/>
    </source>
</evidence>
<dbReference type="PANTHER" id="PTHR43811:SF19">
    <property type="entry name" value="39 KDA FK506-BINDING NUCLEAR PROTEIN"/>
    <property type="match status" value="1"/>
</dbReference>
<dbReference type="PANTHER" id="PTHR43811">
    <property type="entry name" value="FKBP-TYPE PEPTIDYL-PROLYL CIS-TRANS ISOMERASE FKPA"/>
    <property type="match status" value="1"/>
</dbReference>
<dbReference type="InterPro" id="IPR000774">
    <property type="entry name" value="PPIase_FKBP_N"/>
</dbReference>
<dbReference type="AlphaFoldDB" id="A0A7S0YVV8"/>
<organism evidence="7">
    <name type="scientific">Hemiselmis tepida</name>
    <dbReference type="NCBI Taxonomy" id="464990"/>
    <lineage>
        <taxon>Eukaryota</taxon>
        <taxon>Cryptophyceae</taxon>
        <taxon>Cryptomonadales</taxon>
        <taxon>Hemiselmidaceae</taxon>
        <taxon>Hemiselmis</taxon>
    </lineage>
</organism>
<dbReference type="Pfam" id="PF01346">
    <property type="entry name" value="FKBP_N"/>
    <property type="match status" value="1"/>
</dbReference>
<dbReference type="GO" id="GO:0006457">
    <property type="term" value="P:protein folding"/>
    <property type="evidence" value="ECO:0007669"/>
    <property type="project" value="InterPro"/>
</dbReference>
<dbReference type="GO" id="GO:0003755">
    <property type="term" value="F:peptidyl-prolyl cis-trans isomerase activity"/>
    <property type="evidence" value="ECO:0007669"/>
    <property type="project" value="UniProtKB-KW"/>
</dbReference>
<evidence type="ECO:0000256" key="1">
    <source>
        <dbReference type="ARBA" id="ARBA00000971"/>
    </source>
</evidence>
<comment type="catalytic activity">
    <reaction evidence="1 5">
        <text>[protein]-peptidylproline (omega=180) = [protein]-peptidylproline (omega=0)</text>
        <dbReference type="Rhea" id="RHEA:16237"/>
        <dbReference type="Rhea" id="RHEA-COMP:10747"/>
        <dbReference type="Rhea" id="RHEA-COMP:10748"/>
        <dbReference type="ChEBI" id="CHEBI:83833"/>
        <dbReference type="ChEBI" id="CHEBI:83834"/>
        <dbReference type="EC" id="5.2.1.8"/>
    </reaction>
</comment>
<dbReference type="PROSITE" id="PS50059">
    <property type="entry name" value="FKBP_PPIASE"/>
    <property type="match status" value="1"/>
</dbReference>
<sequence length="229" mass="23974">MLRIVPRTSVVALRRAVAGRAAFHVSSTLRNIAEEDRPWYVVGIGMAEHLEALSKNMSAAEKKALAAGFTGRFLGEPDAAVMAEASKYQQLAEQMLKERAMAAASKVLDAAAQEPGAVKTPTGLVIQTVHEGTGEPCPPGAEVTVHYTGSLAADGTVFDSSVKRGQPATFPVDHLIPGWQEGLKMMKVGGKAKMTIPSELGYGAAGAGPIPGDAILVFDVELISVKPKA</sequence>
<dbReference type="EMBL" id="HBFN01016216">
    <property type="protein sequence ID" value="CAD8795787.1"/>
    <property type="molecule type" value="Transcribed_RNA"/>
</dbReference>
<protein>
    <recommendedName>
        <fullName evidence="2 5">peptidylprolyl isomerase</fullName>
        <ecNumber evidence="2 5">5.2.1.8</ecNumber>
    </recommendedName>
</protein>
<dbReference type="InterPro" id="IPR046357">
    <property type="entry name" value="PPIase_dom_sf"/>
</dbReference>
<proteinExistence type="predicted"/>
<feature type="domain" description="PPIase FKBP-type" evidence="6">
    <location>
        <begin position="140"/>
        <end position="226"/>
    </location>
</feature>
<accession>A0A7S0YVV8</accession>
<evidence type="ECO:0000259" key="6">
    <source>
        <dbReference type="PROSITE" id="PS50059"/>
    </source>
</evidence>
<evidence type="ECO:0000256" key="3">
    <source>
        <dbReference type="ARBA" id="ARBA00023110"/>
    </source>
</evidence>
<dbReference type="InterPro" id="IPR001179">
    <property type="entry name" value="PPIase_FKBP_dom"/>
</dbReference>